<feature type="signal peptide" evidence="2">
    <location>
        <begin position="1"/>
        <end position="22"/>
    </location>
</feature>
<feature type="compositionally biased region" description="Low complexity" evidence="1">
    <location>
        <begin position="58"/>
        <end position="88"/>
    </location>
</feature>
<keyword evidence="2" id="KW-0732">Signal</keyword>
<proteinExistence type="predicted"/>
<evidence type="ECO:0000259" key="3">
    <source>
        <dbReference type="Pfam" id="PF14016"/>
    </source>
</evidence>
<dbReference type="Pfam" id="PF14016">
    <property type="entry name" value="DUF4232"/>
    <property type="match status" value="1"/>
</dbReference>
<evidence type="ECO:0000256" key="2">
    <source>
        <dbReference type="SAM" id="SignalP"/>
    </source>
</evidence>
<comment type="caution">
    <text evidence="4">The sequence shown here is derived from an EMBL/GenBank/DDBJ whole genome shotgun (WGS) entry which is preliminary data.</text>
</comment>
<dbReference type="PROSITE" id="PS51257">
    <property type="entry name" value="PROKAR_LIPOPROTEIN"/>
    <property type="match status" value="1"/>
</dbReference>
<dbReference type="Proteomes" id="UP001156398">
    <property type="component" value="Unassembled WGS sequence"/>
</dbReference>
<evidence type="ECO:0000313" key="5">
    <source>
        <dbReference type="Proteomes" id="UP001156398"/>
    </source>
</evidence>
<dbReference type="RefSeq" id="WP_282704565.1">
    <property type="nucleotide sequence ID" value="NZ_JAAGKO020000016.1"/>
</dbReference>
<evidence type="ECO:0000256" key="1">
    <source>
        <dbReference type="SAM" id="MobiDB-lite"/>
    </source>
</evidence>
<protein>
    <submittedName>
        <fullName evidence="4">DUF4232 domain-containing protein</fullName>
    </submittedName>
</protein>
<reference evidence="4 5" key="1">
    <citation type="submission" date="2023-05" db="EMBL/GenBank/DDBJ databases">
        <title>Streptantibioticus silvisoli sp. nov., acidotolerant actinomycetes 1 from pine litter.</title>
        <authorList>
            <person name="Swiecimska M."/>
            <person name="Golinska P."/>
            <person name="Sangal V."/>
            <person name="Wachnowicz B."/>
            <person name="Goodfellow M."/>
        </authorList>
    </citation>
    <scope>NUCLEOTIDE SEQUENCE [LARGE SCALE GENOMIC DNA]</scope>
    <source>
        <strain evidence="4 5">SL54</strain>
    </source>
</reference>
<name>A0ABT6VYY3_9ACTN</name>
<gene>
    <name evidence="4" type="ORF">POF43_013335</name>
</gene>
<dbReference type="InterPro" id="IPR025326">
    <property type="entry name" value="DUF4232"/>
</dbReference>
<keyword evidence="5" id="KW-1185">Reference proteome</keyword>
<sequence>MHVKSVLSSATALLAGAVVLTACGPGTSPPSAGSSSARPSFASSAPARSERPAPPSPSTARSAAPSAVPSGPASPATASVPVATPTPAGGTGGTGAGASGGAKGGQGGDATSDTYAYYHPCTSAQLSVRLVRGETATQRLIEVRNLGTRSCGLSYYPRVTLYNGDSATGDPFVEPEVPDGLGGPPATPVYAGRTAYADLDLDPSGDTRHADPMINTMNVLPDGTHMSSRYTRIFRLGAADRVLDPKLGLYETSITAADESLHGVGPTS</sequence>
<organism evidence="4 5">
    <name type="scientific">Streptantibioticus silvisoli</name>
    <dbReference type="NCBI Taxonomy" id="2705255"/>
    <lineage>
        <taxon>Bacteria</taxon>
        <taxon>Bacillati</taxon>
        <taxon>Actinomycetota</taxon>
        <taxon>Actinomycetes</taxon>
        <taxon>Kitasatosporales</taxon>
        <taxon>Streptomycetaceae</taxon>
        <taxon>Streptantibioticus</taxon>
    </lineage>
</organism>
<feature type="region of interest" description="Disordered" evidence="1">
    <location>
        <begin position="24"/>
        <end position="109"/>
    </location>
</feature>
<evidence type="ECO:0000313" key="4">
    <source>
        <dbReference type="EMBL" id="MDI5963683.1"/>
    </source>
</evidence>
<feature type="compositionally biased region" description="Gly residues" evidence="1">
    <location>
        <begin position="89"/>
        <end position="108"/>
    </location>
</feature>
<dbReference type="EMBL" id="JAAGKO020000016">
    <property type="protein sequence ID" value="MDI5963683.1"/>
    <property type="molecule type" value="Genomic_DNA"/>
</dbReference>
<accession>A0ABT6VYY3</accession>
<feature type="domain" description="DUF4232" evidence="3">
    <location>
        <begin position="121"/>
        <end position="237"/>
    </location>
</feature>
<feature type="chain" id="PRO_5046076513" evidence="2">
    <location>
        <begin position="23"/>
        <end position="268"/>
    </location>
</feature>
<feature type="compositionally biased region" description="Low complexity" evidence="1">
    <location>
        <begin position="24"/>
        <end position="47"/>
    </location>
</feature>